<feature type="non-terminal residue" evidence="3">
    <location>
        <position position="1"/>
    </location>
</feature>
<keyword evidence="2" id="KW-0732">Signal</keyword>
<reference evidence="3" key="1">
    <citation type="submission" date="2018-05" db="EMBL/GenBank/DDBJ databases">
        <title>Draft genome of Mucuna pruriens seed.</title>
        <authorList>
            <person name="Nnadi N.E."/>
            <person name="Vos R."/>
            <person name="Hasami M.H."/>
            <person name="Devisetty U.K."/>
            <person name="Aguiy J.C."/>
        </authorList>
    </citation>
    <scope>NUCLEOTIDE SEQUENCE [LARGE SCALE GENOMIC DNA]</scope>
    <source>
        <strain evidence="3">JCA_2017</strain>
    </source>
</reference>
<sequence>MAEKTILLTCLLFLILQHNYFGLSVQASRMLNLHSPPATPRVLLRSPEPPSSLDFWNSINDEKGDDGDAFRPTSPGHSPGILLDISSSMQFEAQCGE</sequence>
<evidence type="ECO:0000313" key="4">
    <source>
        <dbReference type="Proteomes" id="UP000257109"/>
    </source>
</evidence>
<dbReference type="AlphaFoldDB" id="A0A371H9Z9"/>
<feature type="compositionally biased region" description="Basic and acidic residues" evidence="1">
    <location>
        <begin position="60"/>
        <end position="69"/>
    </location>
</feature>
<evidence type="ECO:0000256" key="2">
    <source>
        <dbReference type="SAM" id="SignalP"/>
    </source>
</evidence>
<proteinExistence type="predicted"/>
<feature type="signal peptide" evidence="2">
    <location>
        <begin position="1"/>
        <end position="22"/>
    </location>
</feature>
<feature type="chain" id="PRO_5016637194" evidence="2">
    <location>
        <begin position="23"/>
        <end position="97"/>
    </location>
</feature>
<protein>
    <submittedName>
        <fullName evidence="3">Uncharacterized protein</fullName>
    </submittedName>
</protein>
<dbReference type="EMBL" id="QJKJ01003184">
    <property type="protein sequence ID" value="RDX99632.1"/>
    <property type="molecule type" value="Genomic_DNA"/>
</dbReference>
<dbReference type="Proteomes" id="UP000257109">
    <property type="component" value="Unassembled WGS sequence"/>
</dbReference>
<evidence type="ECO:0000313" key="3">
    <source>
        <dbReference type="EMBL" id="RDX99632.1"/>
    </source>
</evidence>
<evidence type="ECO:0000256" key="1">
    <source>
        <dbReference type="SAM" id="MobiDB-lite"/>
    </source>
</evidence>
<accession>A0A371H9Z9</accession>
<gene>
    <name evidence="3" type="ORF">CR513_17292</name>
</gene>
<name>A0A371H9Z9_MUCPR</name>
<dbReference type="OrthoDB" id="1938149at2759"/>
<organism evidence="3 4">
    <name type="scientific">Mucuna pruriens</name>
    <name type="common">Velvet bean</name>
    <name type="synonym">Dolichos pruriens</name>
    <dbReference type="NCBI Taxonomy" id="157652"/>
    <lineage>
        <taxon>Eukaryota</taxon>
        <taxon>Viridiplantae</taxon>
        <taxon>Streptophyta</taxon>
        <taxon>Embryophyta</taxon>
        <taxon>Tracheophyta</taxon>
        <taxon>Spermatophyta</taxon>
        <taxon>Magnoliopsida</taxon>
        <taxon>eudicotyledons</taxon>
        <taxon>Gunneridae</taxon>
        <taxon>Pentapetalae</taxon>
        <taxon>rosids</taxon>
        <taxon>fabids</taxon>
        <taxon>Fabales</taxon>
        <taxon>Fabaceae</taxon>
        <taxon>Papilionoideae</taxon>
        <taxon>50 kb inversion clade</taxon>
        <taxon>NPAAA clade</taxon>
        <taxon>indigoferoid/millettioid clade</taxon>
        <taxon>Phaseoleae</taxon>
        <taxon>Mucuna</taxon>
    </lineage>
</organism>
<comment type="caution">
    <text evidence="3">The sequence shown here is derived from an EMBL/GenBank/DDBJ whole genome shotgun (WGS) entry which is preliminary data.</text>
</comment>
<feature type="region of interest" description="Disordered" evidence="1">
    <location>
        <begin position="54"/>
        <end position="77"/>
    </location>
</feature>
<keyword evidence="4" id="KW-1185">Reference proteome</keyword>